<gene>
    <name evidence="1" type="ORF">HNR36_000578</name>
</gene>
<name>A0A840PQ95_URETH</name>
<dbReference type="Proteomes" id="UP000557217">
    <property type="component" value="Unassembled WGS sequence"/>
</dbReference>
<dbReference type="RefSeq" id="WP_168412035.1">
    <property type="nucleotide sequence ID" value="NZ_JAAXPW010000006.1"/>
</dbReference>
<sequence length="66" mass="7618">MAVVDANARLKALDRQKLLYNLHCKKCENYNERNSLKWCPGCAIWDEFQKIGEVLDSTISEKEESA</sequence>
<organism evidence="1 2">
    <name type="scientific">Ureibacillus thermosphaericus</name>
    <dbReference type="NCBI Taxonomy" id="51173"/>
    <lineage>
        <taxon>Bacteria</taxon>
        <taxon>Bacillati</taxon>
        <taxon>Bacillota</taxon>
        <taxon>Bacilli</taxon>
        <taxon>Bacillales</taxon>
        <taxon>Caryophanaceae</taxon>
        <taxon>Ureibacillus</taxon>
    </lineage>
</organism>
<comment type="caution">
    <text evidence="1">The sequence shown here is derived from an EMBL/GenBank/DDBJ whole genome shotgun (WGS) entry which is preliminary data.</text>
</comment>
<evidence type="ECO:0000313" key="1">
    <source>
        <dbReference type="EMBL" id="MBB5148193.1"/>
    </source>
</evidence>
<keyword evidence="2" id="KW-1185">Reference proteome</keyword>
<dbReference type="AlphaFoldDB" id="A0A840PQ95"/>
<proteinExistence type="predicted"/>
<dbReference type="EMBL" id="JACHGZ010000004">
    <property type="protein sequence ID" value="MBB5148193.1"/>
    <property type="molecule type" value="Genomic_DNA"/>
</dbReference>
<reference evidence="1 2" key="1">
    <citation type="submission" date="2020-08" db="EMBL/GenBank/DDBJ databases">
        <title>Genomic Encyclopedia of Type Strains, Phase IV (KMG-IV): sequencing the most valuable type-strain genomes for metagenomic binning, comparative biology and taxonomic classification.</title>
        <authorList>
            <person name="Goeker M."/>
        </authorList>
    </citation>
    <scope>NUCLEOTIDE SEQUENCE [LARGE SCALE GENOMIC DNA]</scope>
    <source>
        <strain evidence="1 2">DSM 10633</strain>
    </source>
</reference>
<accession>A0A840PQ95</accession>
<protein>
    <submittedName>
        <fullName evidence="1">Uncharacterized protein</fullName>
    </submittedName>
</protein>
<evidence type="ECO:0000313" key="2">
    <source>
        <dbReference type="Proteomes" id="UP000557217"/>
    </source>
</evidence>